<dbReference type="AlphaFoldDB" id="A0A502EIH7"/>
<dbReference type="PANTHER" id="PTHR21240">
    <property type="entry name" value="2-AMINO-3-CARBOXYLMUCONATE-6-SEMIALDEHYDE DECARBOXYLASE"/>
    <property type="match status" value="1"/>
</dbReference>
<dbReference type="PANTHER" id="PTHR21240:SF30">
    <property type="entry name" value="AMIDOHYDROLASE-RELATED DOMAIN-CONTAINING PROTEIN-RELATED"/>
    <property type="match status" value="1"/>
</dbReference>
<sequence>MTTQATNVALEEHFIIPSFLDYLSRGIPQVPPEVRTTLIRRLSDFGEERLSEMDRGGVRMAVLSISGPGVQIEPDAATATRLAAEANDALVEVVANQPDRYAGFAHLAMQDPGAAADELERCVGLGFRGAMINDHTNGVYLDDTRHDVFWERLQDLDVPLYLHPGDSFQLPYVFDGVPELAKPTWEWTTETATHALRLIVTGVFDRFPRAQVILGHMGETLPYMLWRLDSRYRFTSTDRRVQRNPSDYLKDNFSVTTSGQCDDVPLQAALAALGERRVMFSVDYPYESSEVAGRFMDTAAIYEETRGLVGHRNAEALLKLKS</sequence>
<feature type="domain" description="Amidohydrolase-related" evidence="2">
    <location>
        <begin position="44"/>
        <end position="320"/>
    </location>
</feature>
<evidence type="ECO:0000256" key="1">
    <source>
        <dbReference type="ARBA" id="ARBA00023239"/>
    </source>
</evidence>
<accession>A0A502EIH7</accession>
<dbReference type="GO" id="GO:0016831">
    <property type="term" value="F:carboxy-lyase activity"/>
    <property type="evidence" value="ECO:0007669"/>
    <property type="project" value="InterPro"/>
</dbReference>
<keyword evidence="4" id="KW-1185">Reference proteome</keyword>
<keyword evidence="1" id="KW-0456">Lyase</keyword>
<dbReference type="InterPro" id="IPR032466">
    <property type="entry name" value="Metal_Hydrolase"/>
</dbReference>
<protein>
    <submittedName>
        <fullName evidence="3">Amidohydrolase</fullName>
    </submittedName>
</protein>
<evidence type="ECO:0000313" key="4">
    <source>
        <dbReference type="Proteomes" id="UP000320095"/>
    </source>
</evidence>
<dbReference type="InterPro" id="IPR006680">
    <property type="entry name" value="Amidohydro-rel"/>
</dbReference>
<dbReference type="GO" id="GO:0016787">
    <property type="term" value="F:hydrolase activity"/>
    <property type="evidence" value="ECO:0007669"/>
    <property type="project" value="UniProtKB-KW"/>
</dbReference>
<evidence type="ECO:0000313" key="3">
    <source>
        <dbReference type="EMBL" id="TPG36849.1"/>
    </source>
</evidence>
<comment type="caution">
    <text evidence="3">The sequence shown here is derived from an EMBL/GenBank/DDBJ whole genome shotgun (WGS) entry which is preliminary data.</text>
</comment>
<proteinExistence type="predicted"/>
<dbReference type="InterPro" id="IPR032465">
    <property type="entry name" value="ACMSD"/>
</dbReference>
<dbReference type="GO" id="GO:0019748">
    <property type="term" value="P:secondary metabolic process"/>
    <property type="evidence" value="ECO:0007669"/>
    <property type="project" value="TreeGrafter"/>
</dbReference>
<dbReference type="Gene3D" id="3.20.20.140">
    <property type="entry name" value="Metal-dependent hydrolases"/>
    <property type="match status" value="1"/>
</dbReference>
<dbReference type="SUPFAM" id="SSF51556">
    <property type="entry name" value="Metallo-dependent hydrolases"/>
    <property type="match status" value="1"/>
</dbReference>
<dbReference type="GO" id="GO:0005829">
    <property type="term" value="C:cytosol"/>
    <property type="evidence" value="ECO:0007669"/>
    <property type="project" value="TreeGrafter"/>
</dbReference>
<dbReference type="OrthoDB" id="8673173at2"/>
<dbReference type="EMBL" id="RCZG01000001">
    <property type="protein sequence ID" value="TPG36849.1"/>
    <property type="molecule type" value="Genomic_DNA"/>
</dbReference>
<reference evidence="3 4" key="1">
    <citation type="journal article" date="2019" name="Environ. Microbiol.">
        <title>Species interactions and distinct microbial communities in high Arctic permafrost affected cryosols are associated with the CH4 and CO2 gas fluxes.</title>
        <authorList>
            <person name="Altshuler I."/>
            <person name="Hamel J."/>
            <person name="Turney S."/>
            <person name="Magnuson E."/>
            <person name="Levesque R."/>
            <person name="Greer C."/>
            <person name="Whyte L.G."/>
        </authorList>
    </citation>
    <scope>NUCLEOTIDE SEQUENCE [LARGE SCALE GENOMIC DNA]</scope>
    <source>
        <strain evidence="3 4">S5.20</strain>
    </source>
</reference>
<dbReference type="RefSeq" id="WP_140687762.1">
    <property type="nucleotide sequence ID" value="NZ_RCZG01000001.1"/>
</dbReference>
<dbReference type="Proteomes" id="UP000320095">
    <property type="component" value="Unassembled WGS sequence"/>
</dbReference>
<organism evidence="3 4">
    <name type="scientific">Mycolicibacterium hodleri</name>
    <dbReference type="NCBI Taxonomy" id="49897"/>
    <lineage>
        <taxon>Bacteria</taxon>
        <taxon>Bacillati</taxon>
        <taxon>Actinomycetota</taxon>
        <taxon>Actinomycetes</taxon>
        <taxon>Mycobacteriales</taxon>
        <taxon>Mycobacteriaceae</taxon>
        <taxon>Mycolicibacterium</taxon>
    </lineage>
</organism>
<name>A0A502EIH7_9MYCO</name>
<keyword evidence="3" id="KW-0378">Hydrolase</keyword>
<evidence type="ECO:0000259" key="2">
    <source>
        <dbReference type="Pfam" id="PF04909"/>
    </source>
</evidence>
<gene>
    <name evidence="3" type="ORF">EAH80_02775</name>
</gene>
<dbReference type="Pfam" id="PF04909">
    <property type="entry name" value="Amidohydro_2"/>
    <property type="match status" value="1"/>
</dbReference>